<keyword evidence="3" id="KW-1185">Reference proteome</keyword>
<feature type="region of interest" description="Disordered" evidence="1">
    <location>
        <begin position="1"/>
        <end position="79"/>
    </location>
</feature>
<name>A0A8J4Y0G2_CHIOP</name>
<evidence type="ECO:0000256" key="1">
    <source>
        <dbReference type="SAM" id="MobiDB-lite"/>
    </source>
</evidence>
<evidence type="ECO:0000313" key="3">
    <source>
        <dbReference type="Proteomes" id="UP000770661"/>
    </source>
</evidence>
<dbReference type="AlphaFoldDB" id="A0A8J4Y0G2"/>
<gene>
    <name evidence="2" type="ORF">GWK47_001564</name>
</gene>
<feature type="compositionally biased region" description="Polar residues" evidence="1">
    <location>
        <begin position="69"/>
        <end position="79"/>
    </location>
</feature>
<dbReference type="EMBL" id="JACEEZ010020494">
    <property type="protein sequence ID" value="KAG0714491.1"/>
    <property type="molecule type" value="Genomic_DNA"/>
</dbReference>
<protein>
    <submittedName>
        <fullName evidence="2">Uncharacterized protein</fullName>
    </submittedName>
</protein>
<dbReference type="Proteomes" id="UP000770661">
    <property type="component" value="Unassembled WGS sequence"/>
</dbReference>
<sequence length="158" mass="17071">MRQPPPRPAMPWSPTGLTPPLVKLDPGVDTKATRRPPPPGTTMTHIPGGRGGTTLTTKWVTRPRRQHSRATPLTSEATEQVTTWTLATYSAPPPHLRLVSAPSPPLRTAPCTEVRPHTPPLSPLHSTPHLSLSCLLFTSLSGGLALSLETAWSFFSRV</sequence>
<organism evidence="2 3">
    <name type="scientific">Chionoecetes opilio</name>
    <name type="common">Atlantic snow crab</name>
    <name type="synonym">Cancer opilio</name>
    <dbReference type="NCBI Taxonomy" id="41210"/>
    <lineage>
        <taxon>Eukaryota</taxon>
        <taxon>Metazoa</taxon>
        <taxon>Ecdysozoa</taxon>
        <taxon>Arthropoda</taxon>
        <taxon>Crustacea</taxon>
        <taxon>Multicrustacea</taxon>
        <taxon>Malacostraca</taxon>
        <taxon>Eumalacostraca</taxon>
        <taxon>Eucarida</taxon>
        <taxon>Decapoda</taxon>
        <taxon>Pleocyemata</taxon>
        <taxon>Brachyura</taxon>
        <taxon>Eubrachyura</taxon>
        <taxon>Majoidea</taxon>
        <taxon>Majidae</taxon>
        <taxon>Chionoecetes</taxon>
    </lineage>
</organism>
<proteinExistence type="predicted"/>
<comment type="caution">
    <text evidence="2">The sequence shown here is derived from an EMBL/GenBank/DDBJ whole genome shotgun (WGS) entry which is preliminary data.</text>
</comment>
<feature type="compositionally biased region" description="Pro residues" evidence="1">
    <location>
        <begin position="1"/>
        <end position="11"/>
    </location>
</feature>
<accession>A0A8J4Y0G2</accession>
<evidence type="ECO:0000313" key="2">
    <source>
        <dbReference type="EMBL" id="KAG0714491.1"/>
    </source>
</evidence>
<reference evidence="2" key="1">
    <citation type="submission" date="2020-07" db="EMBL/GenBank/DDBJ databases">
        <title>The High-quality genome of the commercially important snow crab, Chionoecetes opilio.</title>
        <authorList>
            <person name="Jeong J.-H."/>
            <person name="Ryu S."/>
        </authorList>
    </citation>
    <scope>NUCLEOTIDE SEQUENCE</scope>
    <source>
        <strain evidence="2">MADBK_172401_WGS</strain>
        <tissue evidence="2">Digestive gland</tissue>
    </source>
</reference>